<evidence type="ECO:0000313" key="7">
    <source>
        <dbReference type="EMBL" id="RUR69714.1"/>
    </source>
</evidence>
<dbReference type="OrthoDB" id="321327at2"/>
<dbReference type="RefSeq" id="WP_126023823.1">
    <property type="nucleotide sequence ID" value="NZ_JACIFZ010000002.1"/>
</dbReference>
<keyword evidence="2" id="KW-0408">Iron</keyword>
<sequence>MLQVRKSQERGYADHGWLRSFHSFSFANYYDPAHMGFGNLRVINEDRVAAGAGFGTHGHKDMEIISYVLSGELAHKDSMGNVESIPPGDVQRMSAGRGVMHSEFNHKADQTTHFLQIWILPKERGVEPGYEQKKFSDAEKRGKLRLVASPEGSEGSVKVNADASLYAGLFDGDEKASLALDPKRKSYVHLVRGELEVNGQKLSGGDAAMLEGESQVTLGAGKDAEVLVFDLAA</sequence>
<dbReference type="Pfam" id="PF17954">
    <property type="entry name" value="Pirin_C_2"/>
    <property type="match status" value="1"/>
</dbReference>
<name>A0A433MPH2_9BURK</name>
<dbReference type="EMBL" id="JACIFZ010000002">
    <property type="protein sequence ID" value="MBB4221207.1"/>
    <property type="molecule type" value="Genomic_DNA"/>
</dbReference>
<dbReference type="GO" id="GO:0046872">
    <property type="term" value="F:metal ion binding"/>
    <property type="evidence" value="ECO:0007669"/>
    <property type="project" value="UniProtKB-KW"/>
</dbReference>
<evidence type="ECO:0000256" key="1">
    <source>
        <dbReference type="ARBA" id="ARBA00008416"/>
    </source>
</evidence>
<dbReference type="Pfam" id="PF02678">
    <property type="entry name" value="Pirin"/>
    <property type="match status" value="1"/>
</dbReference>
<dbReference type="Gene3D" id="2.60.120.10">
    <property type="entry name" value="Jelly Rolls"/>
    <property type="match status" value="2"/>
</dbReference>
<feature type="binding site" evidence="2">
    <location>
        <position position="59"/>
    </location>
    <ligand>
        <name>Fe cation</name>
        <dbReference type="ChEBI" id="CHEBI:24875"/>
    </ligand>
</feature>
<evidence type="ECO:0000313" key="6">
    <source>
        <dbReference type="EMBL" id="MBB4221207.1"/>
    </source>
</evidence>
<feature type="binding site" evidence="2">
    <location>
        <position position="103"/>
    </location>
    <ligand>
        <name>Fe cation</name>
        <dbReference type="ChEBI" id="CHEBI:24875"/>
    </ligand>
</feature>
<dbReference type="InterPro" id="IPR011051">
    <property type="entry name" value="RmlC_Cupin_sf"/>
</dbReference>
<evidence type="ECO:0000256" key="3">
    <source>
        <dbReference type="RuleBase" id="RU003457"/>
    </source>
</evidence>
<evidence type="ECO:0000313" key="9">
    <source>
        <dbReference type="Proteomes" id="UP000524450"/>
    </source>
</evidence>
<dbReference type="InterPro" id="IPR012093">
    <property type="entry name" value="Pirin"/>
</dbReference>
<dbReference type="CDD" id="cd20311">
    <property type="entry name" value="cupin_Yhhw_C"/>
    <property type="match status" value="1"/>
</dbReference>
<dbReference type="PIRSF" id="PIRSF006232">
    <property type="entry name" value="Pirin"/>
    <property type="match status" value="1"/>
</dbReference>
<dbReference type="InterPro" id="IPR003829">
    <property type="entry name" value="Pirin_N_dom"/>
</dbReference>
<feature type="binding site" evidence="2">
    <location>
        <position position="57"/>
    </location>
    <ligand>
        <name>Fe cation</name>
        <dbReference type="ChEBI" id="CHEBI:24875"/>
    </ligand>
</feature>
<comment type="similarity">
    <text evidence="1 3">Belongs to the pirin family.</text>
</comment>
<evidence type="ECO:0000259" key="5">
    <source>
        <dbReference type="Pfam" id="PF17954"/>
    </source>
</evidence>
<evidence type="ECO:0000256" key="2">
    <source>
        <dbReference type="PIRSR" id="PIRSR006232-1"/>
    </source>
</evidence>
<accession>A0A433MPH2</accession>
<dbReference type="Proteomes" id="UP000281118">
    <property type="component" value="Unassembled WGS sequence"/>
</dbReference>
<organism evidence="7 8">
    <name type="scientific">Variovorax guangxiensis</name>
    <dbReference type="NCBI Taxonomy" id="1775474"/>
    <lineage>
        <taxon>Bacteria</taxon>
        <taxon>Pseudomonadati</taxon>
        <taxon>Pseudomonadota</taxon>
        <taxon>Betaproteobacteria</taxon>
        <taxon>Burkholderiales</taxon>
        <taxon>Comamonadaceae</taxon>
        <taxon>Variovorax</taxon>
    </lineage>
</organism>
<dbReference type="PANTHER" id="PTHR43212">
    <property type="entry name" value="QUERCETIN 2,3-DIOXYGENASE"/>
    <property type="match status" value="1"/>
</dbReference>
<keyword evidence="2" id="KW-0479">Metal-binding</keyword>
<protein>
    <submittedName>
        <fullName evidence="7">Pirin family protein</fullName>
    </submittedName>
</protein>
<feature type="domain" description="Quercetin 2,3-dioxygenase C-terminal cupin" evidence="5">
    <location>
        <begin position="146"/>
        <end position="231"/>
    </location>
</feature>
<dbReference type="AlphaFoldDB" id="A0A433MPH2"/>
<evidence type="ECO:0000259" key="4">
    <source>
        <dbReference type="Pfam" id="PF02678"/>
    </source>
</evidence>
<reference evidence="7 8" key="1">
    <citation type="submission" date="2018-12" db="EMBL/GenBank/DDBJ databases">
        <title>The genome sequences of Variovorax guangxiensis DSM 27352.</title>
        <authorList>
            <person name="Gao J."/>
            <person name="Sun J."/>
        </authorList>
    </citation>
    <scope>NUCLEOTIDE SEQUENCE [LARGE SCALE GENOMIC DNA]</scope>
    <source>
        <strain evidence="7 8">DSM 27352</strain>
    </source>
</reference>
<feature type="domain" description="Pirin N-terminal" evidence="4">
    <location>
        <begin position="6"/>
        <end position="119"/>
    </location>
</feature>
<dbReference type="InterPro" id="IPR041602">
    <property type="entry name" value="Quercetinase_C"/>
</dbReference>
<evidence type="ECO:0000313" key="8">
    <source>
        <dbReference type="Proteomes" id="UP000281118"/>
    </source>
</evidence>
<dbReference type="InterPro" id="IPR014710">
    <property type="entry name" value="RmlC-like_jellyroll"/>
</dbReference>
<gene>
    <name evidence="7" type="ORF">EJP67_21900</name>
    <name evidence="6" type="ORF">GGD71_001967</name>
</gene>
<dbReference type="CDD" id="cd02910">
    <property type="entry name" value="cupin_Yhhw_N"/>
    <property type="match status" value="1"/>
</dbReference>
<proteinExistence type="inferred from homology"/>
<feature type="binding site" evidence="2">
    <location>
        <position position="101"/>
    </location>
    <ligand>
        <name>Fe cation</name>
        <dbReference type="ChEBI" id="CHEBI:24875"/>
    </ligand>
</feature>
<comment type="caution">
    <text evidence="7">The sequence shown here is derived from an EMBL/GenBank/DDBJ whole genome shotgun (WGS) entry which is preliminary data.</text>
</comment>
<dbReference type="PANTHER" id="PTHR43212:SF3">
    <property type="entry name" value="QUERCETIN 2,3-DIOXYGENASE"/>
    <property type="match status" value="1"/>
</dbReference>
<dbReference type="Proteomes" id="UP000524450">
    <property type="component" value="Unassembled WGS sequence"/>
</dbReference>
<comment type="cofactor">
    <cofactor evidence="2">
        <name>Fe cation</name>
        <dbReference type="ChEBI" id="CHEBI:24875"/>
    </cofactor>
    <text evidence="2">Binds 1 Fe cation per subunit.</text>
</comment>
<dbReference type="SUPFAM" id="SSF51182">
    <property type="entry name" value="RmlC-like cupins"/>
    <property type="match status" value="1"/>
</dbReference>
<dbReference type="EMBL" id="RXFT01000010">
    <property type="protein sequence ID" value="RUR69714.1"/>
    <property type="molecule type" value="Genomic_DNA"/>
</dbReference>
<reference evidence="6 9" key="2">
    <citation type="submission" date="2020-08" db="EMBL/GenBank/DDBJ databases">
        <title>Genomic Encyclopedia of Type Strains, Phase IV (KMG-V): Genome sequencing to study the core and pangenomes of soil and plant-associated prokaryotes.</title>
        <authorList>
            <person name="Whitman W."/>
        </authorList>
    </citation>
    <scope>NUCLEOTIDE SEQUENCE [LARGE SCALE GENOMIC DNA]</scope>
    <source>
        <strain evidence="6 9">34/80</strain>
    </source>
</reference>